<evidence type="ECO:0000313" key="6">
    <source>
        <dbReference type="EMBL" id="GMN25935.1"/>
    </source>
</evidence>
<proteinExistence type="predicted"/>
<dbReference type="GO" id="GO:0004674">
    <property type="term" value="F:protein serine/threonine kinase activity"/>
    <property type="evidence" value="ECO:0007669"/>
    <property type="project" value="UniProtKB-KW"/>
</dbReference>
<evidence type="ECO:0000259" key="5">
    <source>
        <dbReference type="PROSITE" id="PS50011"/>
    </source>
</evidence>
<keyword evidence="7" id="KW-1185">Reference proteome</keyword>
<dbReference type="PANTHER" id="PTHR47989:SF37">
    <property type="entry name" value="INACTIVE PROTEIN KINASE SELMODRAFT_444075"/>
    <property type="match status" value="1"/>
</dbReference>
<dbReference type="EMBL" id="BTGU01000001">
    <property type="protein sequence ID" value="GMN25935.1"/>
    <property type="molecule type" value="Genomic_DNA"/>
</dbReference>
<name>A0AA87Z7H4_FICCA</name>
<dbReference type="Pfam" id="PF07714">
    <property type="entry name" value="PK_Tyr_Ser-Thr"/>
    <property type="match status" value="2"/>
</dbReference>
<dbReference type="FunFam" id="3.30.200.20:FF:000162">
    <property type="entry name" value="Adenine nucleotide alpha hydrolase-like domain kinase"/>
    <property type="match status" value="1"/>
</dbReference>
<evidence type="ECO:0000256" key="3">
    <source>
        <dbReference type="ARBA" id="ARBA00022840"/>
    </source>
</evidence>
<accession>A0AA87Z7H4</accession>
<evidence type="ECO:0000256" key="1">
    <source>
        <dbReference type="ARBA" id="ARBA00022527"/>
    </source>
</evidence>
<gene>
    <name evidence="6" type="ORF">TIFTF001_001110</name>
</gene>
<evidence type="ECO:0000313" key="7">
    <source>
        <dbReference type="Proteomes" id="UP001187192"/>
    </source>
</evidence>
<dbReference type="InterPro" id="IPR001245">
    <property type="entry name" value="Ser-Thr/Tyr_kinase_cat_dom"/>
</dbReference>
<dbReference type="SUPFAM" id="SSF56112">
    <property type="entry name" value="Protein kinase-like (PK-like)"/>
    <property type="match status" value="1"/>
</dbReference>
<keyword evidence="1" id="KW-0723">Serine/threonine-protein kinase</keyword>
<comment type="caution">
    <text evidence="6">The sequence shown here is derived from an EMBL/GenBank/DDBJ whole genome shotgun (WGS) entry which is preliminary data.</text>
</comment>
<dbReference type="Gene3D" id="3.30.200.20">
    <property type="entry name" value="Phosphorylase Kinase, domain 1"/>
    <property type="match status" value="1"/>
</dbReference>
<feature type="region of interest" description="Disordered" evidence="4">
    <location>
        <begin position="676"/>
        <end position="708"/>
    </location>
</feature>
<dbReference type="AlphaFoldDB" id="A0AA87Z7H4"/>
<reference evidence="6" key="1">
    <citation type="submission" date="2023-07" db="EMBL/GenBank/DDBJ databases">
        <title>draft genome sequence of fig (Ficus carica).</title>
        <authorList>
            <person name="Takahashi T."/>
            <person name="Nishimura K."/>
        </authorList>
    </citation>
    <scope>NUCLEOTIDE SEQUENCE</scope>
</reference>
<keyword evidence="3" id="KW-0067">ATP-binding</keyword>
<sequence length="734" mass="81663">MDGDIILVAVDASKEIADCALEWAVRNVARASDSLILLALLPSQTCSLTSPNIRANRSRTSQFFSCTSFSFEKFYRSLLKKFGIGHGKKGSSCDEAVLINGVHHDVFHRINNVFSQMMQKLCSAHDLMQVQTEVKIVADVQLSSIALKAKELQATWVILDRHLKRESDYCIKLLNCNIVLMDHTMPKILKAVNLPTAKNLNKRNHQSSKTESDMSGLVPRKAPDYNSAATTQTSLDAESTIFDTDISCSLSSTSTSNLIPRKNFLDLNSRYPHEKVEDHKIFKKSHLHGKFQPFSKASNFITGKAHPKLLANNPLYEKNNSFGDISEIGLSKDKIDVEEVRRTIAPTAPAPPRRSVDSARSRQHTESSRSSKQLITKRDSMTGNKIEPHVVASTSPTMNRTSSVRKAMSLYIKQPPNPPPLCSICKHNAPIFGKSPRKFSFKEIERATNRFSSENFLAEGGFGPVHKGVLPDGQVVAVKQHKRLSAQGASEFCSEVEVLSCAQHRNLVMLVGYCTETEWLLVYEFACNGSLDKHLYGDFGLARWQVDGQSAEETRVIGALGYLAPEYTQSGLITEKADVYAFGVVLLELLSGYNGSSLLESMKIDQIIDPRLENDYVKKEVECMMIAANLCISPHPEKRPRMSKVLKILEGDVLTDMGCDQRQKFSLCFSQDINISQSTDQPSPPRISGCRESEQSTIKPKTLPKNQPEVDVSGEYQAYLHNSLAKFVQNLNGK</sequence>
<feature type="domain" description="Protein kinase" evidence="5">
    <location>
        <begin position="294"/>
        <end position="654"/>
    </location>
</feature>
<dbReference type="Gene3D" id="1.10.510.10">
    <property type="entry name" value="Transferase(Phosphotransferase) domain 1"/>
    <property type="match status" value="1"/>
</dbReference>
<dbReference type="InterPro" id="IPR011009">
    <property type="entry name" value="Kinase-like_dom_sf"/>
</dbReference>
<organism evidence="6 7">
    <name type="scientific">Ficus carica</name>
    <name type="common">Common fig</name>
    <dbReference type="NCBI Taxonomy" id="3494"/>
    <lineage>
        <taxon>Eukaryota</taxon>
        <taxon>Viridiplantae</taxon>
        <taxon>Streptophyta</taxon>
        <taxon>Embryophyta</taxon>
        <taxon>Tracheophyta</taxon>
        <taxon>Spermatophyta</taxon>
        <taxon>Magnoliopsida</taxon>
        <taxon>eudicotyledons</taxon>
        <taxon>Gunneridae</taxon>
        <taxon>Pentapetalae</taxon>
        <taxon>rosids</taxon>
        <taxon>fabids</taxon>
        <taxon>Rosales</taxon>
        <taxon>Moraceae</taxon>
        <taxon>Ficeae</taxon>
        <taxon>Ficus</taxon>
    </lineage>
</organism>
<feature type="compositionally biased region" description="Basic and acidic residues" evidence="4">
    <location>
        <begin position="354"/>
        <end position="369"/>
    </location>
</feature>
<evidence type="ECO:0000256" key="4">
    <source>
        <dbReference type="SAM" id="MobiDB-lite"/>
    </source>
</evidence>
<feature type="region of interest" description="Disordered" evidence="4">
    <location>
        <begin position="340"/>
        <end position="400"/>
    </location>
</feature>
<keyword evidence="1" id="KW-0808">Transferase</keyword>
<dbReference type="PANTHER" id="PTHR47989">
    <property type="entry name" value="OS01G0750732 PROTEIN"/>
    <property type="match status" value="1"/>
</dbReference>
<keyword evidence="1" id="KW-0418">Kinase</keyword>
<evidence type="ECO:0000256" key="2">
    <source>
        <dbReference type="ARBA" id="ARBA00022741"/>
    </source>
</evidence>
<dbReference type="Proteomes" id="UP001187192">
    <property type="component" value="Unassembled WGS sequence"/>
</dbReference>
<feature type="region of interest" description="Disordered" evidence="4">
    <location>
        <begin position="199"/>
        <end position="219"/>
    </location>
</feature>
<dbReference type="InterPro" id="IPR000719">
    <property type="entry name" value="Prot_kinase_dom"/>
</dbReference>
<dbReference type="PROSITE" id="PS50011">
    <property type="entry name" value="PROTEIN_KINASE_DOM"/>
    <property type="match status" value="1"/>
</dbReference>
<dbReference type="GO" id="GO:0005524">
    <property type="term" value="F:ATP binding"/>
    <property type="evidence" value="ECO:0007669"/>
    <property type="project" value="UniProtKB-KW"/>
</dbReference>
<keyword evidence="2" id="KW-0547">Nucleotide-binding</keyword>
<protein>
    <recommendedName>
        <fullName evidence="5">Protein kinase domain-containing protein</fullName>
    </recommendedName>
</protein>